<protein>
    <submittedName>
        <fullName evidence="8">Cytochrome P450</fullName>
    </submittedName>
</protein>
<dbReference type="InterPro" id="IPR001128">
    <property type="entry name" value="Cyt_P450"/>
</dbReference>
<dbReference type="PANTHER" id="PTHR24286:SF24">
    <property type="entry name" value="LANOSTEROL 14-ALPHA DEMETHYLASE"/>
    <property type="match status" value="1"/>
</dbReference>
<dbReference type="CDD" id="cd11067">
    <property type="entry name" value="CYP152"/>
    <property type="match status" value="1"/>
</dbReference>
<dbReference type="PANTHER" id="PTHR24286">
    <property type="entry name" value="CYTOCHROME P450 26"/>
    <property type="match status" value="1"/>
</dbReference>
<dbReference type="Pfam" id="PF00067">
    <property type="entry name" value="p450"/>
    <property type="match status" value="1"/>
</dbReference>
<dbReference type="RefSeq" id="WP_379484949.1">
    <property type="nucleotide sequence ID" value="NZ_JBHMCF010000046.1"/>
</dbReference>
<dbReference type="PRINTS" id="PR00463">
    <property type="entry name" value="EP450I"/>
</dbReference>
<dbReference type="Proteomes" id="UP001589568">
    <property type="component" value="Unassembled WGS sequence"/>
</dbReference>
<evidence type="ECO:0000256" key="6">
    <source>
        <dbReference type="ARBA" id="ARBA00023004"/>
    </source>
</evidence>
<sequence>MPVVDQTSMLLLKGYAWLPGLRRRAAGDVVHTRLLGRRATGLCGPDAARFFYDERNVERRTALPGPIKSTLFGHGSVHGLDGAAHRVRKAMFTSLFSAPAVAALVAHVTTEWDLAVASWEGRRVVLFDETAEVITRAVCDWAGVTVDDGDLPELAADLVTMVDGLGSSGPRHWRARQARRRREAWLERFVRDLRDGSEDAPPDSAAEVVAVHRDAGGRPLHPRVAAVELLNVLRPTVAVSWFVAYAAHALHRWPEHRARLASGDAEFAEAFAHELRRFYPFAPLLGGRAARELDWRGEHIPAGSLVLLDVYGQHHDPRFWRDPYTFDPRRFLGTEPGPYDLIPQGGGDPASGHRCPGETLTVALLRTLTPRLARLDYDVPRQDLSISLRRLPARLSSGFVLVPALTPMHRPAAPVRQAEGDPA</sequence>
<comment type="similarity">
    <text evidence="2">Belongs to the cytochrome P450 family.</text>
</comment>
<comment type="caution">
    <text evidence="8">The sequence shown here is derived from an EMBL/GenBank/DDBJ whole genome shotgun (WGS) entry which is preliminary data.</text>
</comment>
<dbReference type="EMBL" id="JBHMCF010000046">
    <property type="protein sequence ID" value="MFB9476119.1"/>
    <property type="molecule type" value="Genomic_DNA"/>
</dbReference>
<evidence type="ECO:0000256" key="3">
    <source>
        <dbReference type="ARBA" id="ARBA00022617"/>
    </source>
</evidence>
<proteinExistence type="inferred from homology"/>
<keyword evidence="5" id="KW-0560">Oxidoreductase</keyword>
<keyword evidence="9" id="KW-1185">Reference proteome</keyword>
<keyword evidence="7" id="KW-0503">Monooxygenase</keyword>
<organism evidence="8 9">
    <name type="scientific">Nonomuraea salmonea</name>
    <dbReference type="NCBI Taxonomy" id="46181"/>
    <lineage>
        <taxon>Bacteria</taxon>
        <taxon>Bacillati</taxon>
        <taxon>Actinomycetota</taxon>
        <taxon>Actinomycetes</taxon>
        <taxon>Streptosporangiales</taxon>
        <taxon>Streptosporangiaceae</taxon>
        <taxon>Nonomuraea</taxon>
    </lineage>
</organism>
<evidence type="ECO:0000313" key="8">
    <source>
        <dbReference type="EMBL" id="MFB9476119.1"/>
    </source>
</evidence>
<evidence type="ECO:0000256" key="2">
    <source>
        <dbReference type="ARBA" id="ARBA00010617"/>
    </source>
</evidence>
<evidence type="ECO:0000256" key="4">
    <source>
        <dbReference type="ARBA" id="ARBA00022723"/>
    </source>
</evidence>
<keyword evidence="6" id="KW-0408">Iron</keyword>
<keyword evidence="4" id="KW-0479">Metal-binding</keyword>
<dbReference type="InterPro" id="IPR002401">
    <property type="entry name" value="Cyt_P450_E_grp-I"/>
</dbReference>
<evidence type="ECO:0000313" key="9">
    <source>
        <dbReference type="Proteomes" id="UP001589568"/>
    </source>
</evidence>
<dbReference type="SUPFAM" id="SSF48264">
    <property type="entry name" value="Cytochrome P450"/>
    <property type="match status" value="1"/>
</dbReference>
<name>A0ABV5P0M0_9ACTN</name>
<keyword evidence="3" id="KW-0349">Heme</keyword>
<dbReference type="Gene3D" id="1.10.630.10">
    <property type="entry name" value="Cytochrome P450"/>
    <property type="match status" value="1"/>
</dbReference>
<comment type="cofactor">
    <cofactor evidence="1">
        <name>heme</name>
        <dbReference type="ChEBI" id="CHEBI:30413"/>
    </cofactor>
</comment>
<accession>A0ABV5P0M0</accession>
<evidence type="ECO:0000256" key="7">
    <source>
        <dbReference type="ARBA" id="ARBA00023033"/>
    </source>
</evidence>
<reference evidence="8 9" key="1">
    <citation type="submission" date="2024-09" db="EMBL/GenBank/DDBJ databases">
        <authorList>
            <person name="Sun Q."/>
            <person name="Mori K."/>
        </authorList>
    </citation>
    <scope>NUCLEOTIDE SEQUENCE [LARGE SCALE GENOMIC DNA]</scope>
    <source>
        <strain evidence="8 9">JCM 3324</strain>
    </source>
</reference>
<evidence type="ECO:0000256" key="5">
    <source>
        <dbReference type="ARBA" id="ARBA00023002"/>
    </source>
</evidence>
<evidence type="ECO:0000256" key="1">
    <source>
        <dbReference type="ARBA" id="ARBA00001971"/>
    </source>
</evidence>
<dbReference type="InterPro" id="IPR036396">
    <property type="entry name" value="Cyt_P450_sf"/>
</dbReference>
<gene>
    <name evidence="8" type="ORF">ACFFR3_42055</name>
</gene>